<keyword evidence="5" id="KW-1185">Reference proteome</keyword>
<dbReference type="PANTHER" id="PTHR35043:SF8">
    <property type="entry name" value="DUF4220 DOMAIN-CONTAINING PROTEIN"/>
    <property type="match status" value="1"/>
</dbReference>
<keyword evidence="2" id="KW-1133">Transmembrane helix</keyword>
<evidence type="ECO:0000313" key="5">
    <source>
        <dbReference type="Proteomes" id="UP001166286"/>
    </source>
</evidence>
<feature type="transmembrane region" description="Helical" evidence="2">
    <location>
        <begin position="35"/>
        <end position="55"/>
    </location>
</feature>
<comment type="caution">
    <text evidence="4">The sequence shown here is derived from an EMBL/GenBank/DDBJ whole genome shotgun (WGS) entry which is preliminary data.</text>
</comment>
<feature type="chain" id="PRO_5041248505" evidence="3">
    <location>
        <begin position="20"/>
        <end position="235"/>
    </location>
</feature>
<dbReference type="EMBL" id="JAFEKC020000009">
    <property type="protein sequence ID" value="KAK0512845.1"/>
    <property type="molecule type" value="Genomic_DNA"/>
</dbReference>
<proteinExistence type="predicted"/>
<evidence type="ECO:0000256" key="3">
    <source>
        <dbReference type="SAM" id="SignalP"/>
    </source>
</evidence>
<feature type="compositionally biased region" description="Basic and acidic residues" evidence="1">
    <location>
        <begin position="157"/>
        <end position="184"/>
    </location>
</feature>
<feature type="compositionally biased region" description="Polar residues" evidence="1">
    <location>
        <begin position="226"/>
        <end position="235"/>
    </location>
</feature>
<organism evidence="4 5">
    <name type="scientific">Cladonia borealis</name>
    <dbReference type="NCBI Taxonomy" id="184061"/>
    <lineage>
        <taxon>Eukaryota</taxon>
        <taxon>Fungi</taxon>
        <taxon>Dikarya</taxon>
        <taxon>Ascomycota</taxon>
        <taxon>Pezizomycotina</taxon>
        <taxon>Lecanoromycetes</taxon>
        <taxon>OSLEUM clade</taxon>
        <taxon>Lecanoromycetidae</taxon>
        <taxon>Lecanorales</taxon>
        <taxon>Lecanorineae</taxon>
        <taxon>Cladoniaceae</taxon>
        <taxon>Cladonia</taxon>
    </lineage>
</organism>
<protein>
    <submittedName>
        <fullName evidence="4">Uncharacterized protein</fullName>
    </submittedName>
</protein>
<dbReference type="AlphaFoldDB" id="A0AA39R107"/>
<dbReference type="PANTHER" id="PTHR35043">
    <property type="entry name" value="TRANSCRIPTION FACTOR DOMAIN-CONTAINING PROTEIN"/>
    <property type="match status" value="1"/>
</dbReference>
<evidence type="ECO:0000256" key="2">
    <source>
        <dbReference type="SAM" id="Phobius"/>
    </source>
</evidence>
<dbReference type="Proteomes" id="UP001166286">
    <property type="component" value="Unassembled WGS sequence"/>
</dbReference>
<accession>A0AA39R107</accession>
<sequence length="235" mass="26920">MNAQLALFFLFLALFSVLAKVGWKAGPTQRGTLMLVYGCLSTIFASTWTVLHLNVPAPDDSAWTRGLRKIKWMAITILFPEFIFSKAVCELQLAVADLYSMHVRLEEARLRWKTRVEIKDAEIYKEVTWKAEFGPRMRLLYKLLGLPWLPKVNKHEQDELQKSSSAERHGSIRKAHSSDQRHATENMALDSPVMKETRSFHDATENVEMNSDDIDDYNVEPPHTENLATTRAISD</sequence>
<feature type="region of interest" description="Disordered" evidence="1">
    <location>
        <begin position="157"/>
        <end position="235"/>
    </location>
</feature>
<evidence type="ECO:0000256" key="1">
    <source>
        <dbReference type="SAM" id="MobiDB-lite"/>
    </source>
</evidence>
<reference evidence="4" key="1">
    <citation type="submission" date="2023-03" db="EMBL/GenBank/DDBJ databases">
        <title>Complete genome of Cladonia borealis.</title>
        <authorList>
            <person name="Park H."/>
        </authorList>
    </citation>
    <scope>NUCLEOTIDE SEQUENCE</scope>
    <source>
        <strain evidence="4">ANT050790</strain>
    </source>
</reference>
<feature type="compositionally biased region" description="Basic and acidic residues" evidence="1">
    <location>
        <begin position="193"/>
        <end position="204"/>
    </location>
</feature>
<keyword evidence="2" id="KW-0472">Membrane</keyword>
<feature type="signal peptide" evidence="3">
    <location>
        <begin position="1"/>
        <end position="19"/>
    </location>
</feature>
<evidence type="ECO:0000313" key="4">
    <source>
        <dbReference type="EMBL" id="KAK0512845.1"/>
    </source>
</evidence>
<name>A0AA39R107_9LECA</name>
<gene>
    <name evidence="4" type="ORF">JMJ35_004862</name>
</gene>
<keyword evidence="3" id="KW-0732">Signal</keyword>
<keyword evidence="2" id="KW-0812">Transmembrane</keyword>